<dbReference type="Gene3D" id="1.25.40.20">
    <property type="entry name" value="Ankyrin repeat-containing domain"/>
    <property type="match status" value="2"/>
</dbReference>
<dbReference type="InterPro" id="IPR036770">
    <property type="entry name" value="Ankyrin_rpt-contain_sf"/>
</dbReference>
<dbReference type="Pfam" id="PF00023">
    <property type="entry name" value="Ank"/>
    <property type="match status" value="1"/>
</dbReference>
<keyword evidence="2" id="KW-1185">Reference proteome</keyword>
<proteinExistence type="predicted"/>
<dbReference type="InterPro" id="IPR002110">
    <property type="entry name" value="Ankyrin_rpt"/>
</dbReference>
<protein>
    <submittedName>
        <fullName evidence="1">Uncharacterized protein</fullName>
    </submittedName>
</protein>
<evidence type="ECO:0000313" key="1">
    <source>
        <dbReference type="EMBL" id="KAI6661501.1"/>
    </source>
</evidence>
<dbReference type="EMBL" id="JAKMXF010000011">
    <property type="protein sequence ID" value="KAI6661501.1"/>
    <property type="molecule type" value="Genomic_DNA"/>
</dbReference>
<comment type="caution">
    <text evidence="1">The sequence shown here is derived from an EMBL/GenBank/DDBJ whole genome shotgun (WGS) entry which is preliminary data.</text>
</comment>
<evidence type="ECO:0000313" key="2">
    <source>
        <dbReference type="Proteomes" id="UP001165289"/>
    </source>
</evidence>
<dbReference type="AlphaFoldDB" id="A0AAV7KKP1"/>
<gene>
    <name evidence="1" type="ORF">LOD99_13374</name>
</gene>
<reference evidence="1 2" key="1">
    <citation type="journal article" date="2023" name="BMC Biol.">
        <title>The compact genome of the sponge Oopsacas minuta (Hexactinellida) is lacking key metazoan core genes.</title>
        <authorList>
            <person name="Santini S."/>
            <person name="Schenkelaars Q."/>
            <person name="Jourda C."/>
            <person name="Duchesne M."/>
            <person name="Belahbib H."/>
            <person name="Rocher C."/>
            <person name="Selva M."/>
            <person name="Riesgo A."/>
            <person name="Vervoort M."/>
            <person name="Leys S.P."/>
            <person name="Kodjabachian L."/>
            <person name="Le Bivic A."/>
            <person name="Borchiellini C."/>
            <person name="Claverie J.M."/>
            <person name="Renard E."/>
        </authorList>
    </citation>
    <scope>NUCLEOTIDE SEQUENCE [LARGE SCALE GENOMIC DNA]</scope>
    <source>
        <strain evidence="1">SPO-2</strain>
    </source>
</reference>
<dbReference type="SUPFAM" id="SSF48403">
    <property type="entry name" value="Ankyrin repeat"/>
    <property type="match status" value="1"/>
</dbReference>
<accession>A0AAV7KKP1</accession>
<name>A0AAV7KKP1_9METZ</name>
<sequence>MKRIVVFPSKDSPSYQFSQDLTLPSEFQFDPSKSESKVSVFELLCDLKYKELDEYFKTGDPNVFDSCGYSLINRCIQYHLPRPNTFPKHDGMFYDMLVYLLDHGCNVNLQKTHRGRSSALLYVLNPVLVGSEYNDFEKLREIQSFEARNKVKEPERNPILTLKRKIGIIKLLLDRGSLNISDSYGFNPVMIAVNLAARMKSLPKKQSEIECYEEISELLLSHFSLTIRNIIEVNLQYCSRLQLISVKHGLDIIYRTHNLVSKLNQSNIKLRYNSIYEMSHQFFISEEKSLEVNEELKSLLFVMQYFDLANFLSYFRIKGELNCLGKSPLKSSLNFVFTSPQIWRLEIFSVDCFLLYLDNANILNWILPYKIDGSLSKIEGVFSLFQYLISKPEFDVSQIGPFFIDLISRIESNSELASGIKYLLVRLLILLELWVLHRPFDESKVYHLKEDLIRSQIFTFNTLAHYFLQNFNLFDIIHIKTSYPVQRGEIGSVWEKGDEMEKQNVNRNAEHHIFMRILGSLSFQVNNRDETEKNTCLHILAKLGRVNCMEYLLDYLGAYPFALNSQGITFLDIYEGMNGSKTGEEKDTQVLKNINQFRQYTSKPYSLRTLSGYILSKLPNEIIKSMNPPHNILHFISLHQQPKSAYEVIELTVNNKGKYQVKSNQVKSHPIKSHRKFKPKVTTDKQASPSDKVVSFTAFSVKEGDTDCGEYSCSVKFNPGIL</sequence>
<organism evidence="1 2">
    <name type="scientific">Oopsacas minuta</name>
    <dbReference type="NCBI Taxonomy" id="111878"/>
    <lineage>
        <taxon>Eukaryota</taxon>
        <taxon>Metazoa</taxon>
        <taxon>Porifera</taxon>
        <taxon>Hexactinellida</taxon>
        <taxon>Hexasterophora</taxon>
        <taxon>Lyssacinosida</taxon>
        <taxon>Leucopsacidae</taxon>
        <taxon>Oopsacas</taxon>
    </lineage>
</organism>
<dbReference type="Proteomes" id="UP001165289">
    <property type="component" value="Unassembled WGS sequence"/>
</dbReference>